<evidence type="ECO:0000256" key="7">
    <source>
        <dbReference type="ARBA" id="ARBA00023026"/>
    </source>
</evidence>
<dbReference type="PANTHER" id="PTHR43077:SF10">
    <property type="entry name" value="TRANSPORT PERMEASE PROTEIN"/>
    <property type="match status" value="1"/>
</dbReference>
<accession>A0A143HCH6</accession>
<feature type="transmembrane region" description="Helical" evidence="11">
    <location>
        <begin position="989"/>
        <end position="1013"/>
    </location>
</feature>
<reference evidence="13" key="2">
    <citation type="submission" date="2016-03" db="EMBL/GenBank/DDBJ databases">
        <authorList>
            <person name="Ploux O."/>
        </authorList>
    </citation>
    <scope>NUCLEOTIDE SEQUENCE [LARGE SCALE GENOMIC DNA]</scope>
    <source>
        <strain evidence="13">PP9</strain>
    </source>
</reference>
<feature type="region of interest" description="Disordered" evidence="10">
    <location>
        <begin position="570"/>
        <end position="651"/>
    </location>
</feature>
<evidence type="ECO:0000256" key="8">
    <source>
        <dbReference type="ARBA" id="ARBA00023136"/>
    </source>
</evidence>
<evidence type="ECO:0000256" key="6">
    <source>
        <dbReference type="ARBA" id="ARBA00022989"/>
    </source>
</evidence>
<keyword evidence="4" id="KW-1003">Cell membrane</keyword>
<dbReference type="NCBIfam" id="TIGR03929">
    <property type="entry name" value="T7_esaA_Nterm"/>
    <property type="match status" value="1"/>
</dbReference>
<feature type="compositionally biased region" description="Basic and acidic residues" evidence="10">
    <location>
        <begin position="630"/>
        <end position="645"/>
    </location>
</feature>
<evidence type="ECO:0000256" key="2">
    <source>
        <dbReference type="ARBA" id="ARBA00008338"/>
    </source>
</evidence>
<reference evidence="12 13" key="1">
    <citation type="journal article" date="2016" name="Genome Announc.">
        <title>Whole-Genome Sequence of Rummeliibacillus stabekisii Strain PP9 Isolated from Antarctic Soil.</title>
        <authorList>
            <person name="da Mota F.F."/>
            <person name="Vollu R.E."/>
            <person name="Jurelevicius D."/>
            <person name="Seldin L."/>
        </authorList>
    </citation>
    <scope>NUCLEOTIDE SEQUENCE [LARGE SCALE GENOMIC DNA]</scope>
    <source>
        <strain evidence="12 13">PP9</strain>
    </source>
</reference>
<dbReference type="OrthoDB" id="4974788at2"/>
<dbReference type="InterPro" id="IPR051328">
    <property type="entry name" value="T7SS_ABC-Transporter"/>
</dbReference>
<evidence type="ECO:0000313" key="12">
    <source>
        <dbReference type="EMBL" id="AMW99402.1"/>
    </source>
</evidence>
<dbReference type="STRING" id="241244.ATY39_07930"/>
<feature type="compositionally biased region" description="Basic and acidic residues" evidence="10">
    <location>
        <begin position="592"/>
        <end position="608"/>
    </location>
</feature>
<evidence type="ECO:0000256" key="9">
    <source>
        <dbReference type="ARBA" id="ARBA00046722"/>
    </source>
</evidence>
<dbReference type="EMBL" id="CP014806">
    <property type="protein sequence ID" value="AMW99402.1"/>
    <property type="molecule type" value="Genomic_DNA"/>
</dbReference>
<keyword evidence="6 11" id="KW-1133">Transmembrane helix</keyword>
<feature type="compositionally biased region" description="Low complexity" evidence="10">
    <location>
        <begin position="609"/>
        <end position="619"/>
    </location>
</feature>
<feature type="transmembrane region" description="Helical" evidence="11">
    <location>
        <begin position="1107"/>
        <end position="1128"/>
    </location>
</feature>
<feature type="transmembrane region" description="Helical" evidence="11">
    <location>
        <begin position="1050"/>
        <end position="1066"/>
    </location>
</feature>
<dbReference type="Proteomes" id="UP000076021">
    <property type="component" value="Chromosome"/>
</dbReference>
<evidence type="ECO:0000256" key="4">
    <source>
        <dbReference type="ARBA" id="ARBA00022475"/>
    </source>
</evidence>
<dbReference type="GO" id="GO:0005886">
    <property type="term" value="C:plasma membrane"/>
    <property type="evidence" value="ECO:0007669"/>
    <property type="project" value="UniProtKB-SubCell"/>
</dbReference>
<evidence type="ECO:0000313" key="13">
    <source>
        <dbReference type="Proteomes" id="UP000076021"/>
    </source>
</evidence>
<comment type="similarity">
    <text evidence="2">Belongs to the EsaA family.</text>
</comment>
<dbReference type="RefSeq" id="WP_066788242.1">
    <property type="nucleotide sequence ID" value="NZ_CP014806.1"/>
</dbReference>
<comment type="subunit">
    <text evidence="9">Homodimer. Interacts with EssB.</text>
</comment>
<sequence length="1141" mass="126393">MKKYRLPFFIVLALLLAAIIAYIPFQSATKERTEKADFKMDVAIVNLDEPVDYNGKKYNFGEEFKKSLENDDSHRFHLVDTAEAEDGIADKRYNMAITIPNDFTKRALSMDKVSPEPIELSYKLNESDNEITKAQAQKISGDLLNSFNQKVIDVFFASVIGNLQSAQNNVKGIVKKQDQLAATYTSDIHDPLRDYSSTLTQIEDSTNGTRNSFVKLNKGLNNFAQEAQKSVNGTPGLTNTMTTMQQYITDGNDGLNSLISKITENNDSLMAGNIEESLEYIKDQQKQLNESFAADTGLLTEIQTSLNSTRDEISRSTVTLKERIYNDLSKEASDLINESLNDSLSDPKNEAKLNALFSVPKGTIEKNILNSIDQLPSLDKEQLKDLDVSDTTKDQLRKIMAAAKQYAVENKHPIISNGQLSINDYMQQMKQKLATEGAVIADEVKIPAQEAGSRTFAISAPNGFVTKNIVLMLPNGVVLNNIQPGKIDLPTVSQGKMKVYATFVLAEYATDILAPVHWSWSINSHSEETNTALMKNMVTRVSLPANSLNTNEAPVPSQDAPIIEEDAQETTIEKPEDNKDTGKTNESNQTTDKNEESTNVPKKSEEKSQNIQSNSSKNTTIKKKQSTKAGDSDEKESPEKPKSTETKTITDNAIHHEVTTILAAQEDIPTQLVMSIWNYQRLQALLNLYYSIDVTNPEQFAQLSYSSFEQVGSANADSLYYALSNKGMKEFIISTLKQTLIDSTTAKLTNDMESLNEQVISYNDALNGIAEKIPNLSQQLNDSKEVAEQQVADIDVLIPTAAEWKEASGHLADTGSKLTEQNEKGGKISIELEDGLSDLLTASDTVASRAEEASLQADTVYDTFDGINQKAEQIKIGGTNIAHKADQLADNLIQKVSNDNDYASNFSNVLANSKIGNKSNEALYAFLSSPIDMSKSSIKNARDTRSTFYLLIISSFLALFTAYVIAGFKRFSFKKSDFEDAAQQSIMATNLPITLFTTVIGAIEGLIVGAISLSINKSAIVSPSIWMALTALCLVLFVLAATYLLRQWKMVGMFIILLVISMYLFFTEALGFDFERSHIIQQFSRLSPLHYLEKAISTILNTNSASLLTISIIVILGLIFFVLNLFVFKFRRPKEEVMYEA</sequence>
<evidence type="ECO:0000256" key="5">
    <source>
        <dbReference type="ARBA" id="ARBA00022692"/>
    </source>
</evidence>
<evidence type="ECO:0000256" key="11">
    <source>
        <dbReference type="SAM" id="Phobius"/>
    </source>
</evidence>
<dbReference type="PANTHER" id="PTHR43077">
    <property type="entry name" value="TRANSPORT PERMEASE YVFS-RELATED"/>
    <property type="match status" value="1"/>
</dbReference>
<gene>
    <name evidence="12" type="ORF">ATY39_07930</name>
</gene>
<organism evidence="12 13">
    <name type="scientific">Rummeliibacillus stabekisii</name>
    <dbReference type="NCBI Taxonomy" id="241244"/>
    <lineage>
        <taxon>Bacteria</taxon>
        <taxon>Bacillati</taxon>
        <taxon>Bacillota</taxon>
        <taxon>Bacilli</taxon>
        <taxon>Bacillales</taxon>
        <taxon>Caryophanaceae</taxon>
        <taxon>Rummeliibacillus</taxon>
    </lineage>
</organism>
<protein>
    <recommendedName>
        <fullName evidence="3">Type VII secretion system accessory factor EsaA</fullName>
    </recommendedName>
</protein>
<evidence type="ECO:0000256" key="10">
    <source>
        <dbReference type="SAM" id="MobiDB-lite"/>
    </source>
</evidence>
<feature type="transmembrane region" description="Helical" evidence="11">
    <location>
        <begin position="948"/>
        <end position="968"/>
    </location>
</feature>
<keyword evidence="13" id="KW-1185">Reference proteome</keyword>
<evidence type="ECO:0000256" key="1">
    <source>
        <dbReference type="ARBA" id="ARBA00004651"/>
    </source>
</evidence>
<evidence type="ECO:0000256" key="3">
    <source>
        <dbReference type="ARBA" id="ARBA00020819"/>
    </source>
</evidence>
<keyword evidence="7" id="KW-0843">Virulence</keyword>
<feature type="transmembrane region" description="Helical" evidence="11">
    <location>
        <begin position="1025"/>
        <end position="1045"/>
    </location>
</feature>
<dbReference type="AlphaFoldDB" id="A0A143HCH6"/>
<feature type="compositionally biased region" description="Basic and acidic residues" evidence="10">
    <location>
        <begin position="571"/>
        <end position="583"/>
    </location>
</feature>
<proteinExistence type="inferred from homology"/>
<dbReference type="InterPro" id="IPR023838">
    <property type="entry name" value="T7SS_EsaA"/>
</dbReference>
<comment type="subcellular location">
    <subcellularLocation>
        <location evidence="1">Cell membrane</location>
        <topology evidence="1">Multi-pass membrane protein</topology>
    </subcellularLocation>
</comment>
<keyword evidence="5 11" id="KW-0812">Transmembrane</keyword>
<keyword evidence="8 11" id="KW-0472">Membrane</keyword>
<name>A0A143HCH6_9BACL</name>
<dbReference type="KEGG" id="rst:ATY39_07930"/>
<dbReference type="Gene3D" id="3.40.1710.10">
    <property type="entry name" value="abc type-2 transporter like domain"/>
    <property type="match status" value="1"/>
</dbReference>